<evidence type="ECO:0000256" key="2">
    <source>
        <dbReference type="ARBA" id="ARBA00023125"/>
    </source>
</evidence>
<dbReference type="InterPro" id="IPR011010">
    <property type="entry name" value="DNA_brk_join_enz"/>
</dbReference>
<sequence length="445" mass="51460">MKVNEHLSVLFLLEKSKASADGQVPITVRLTINGVRSEMSLGQKVFPSYWNQNQENVCLDSHPNKKEAALLYSSITQILTDLKTHYFFLAQKYESVTPELLKRSYKGLLEVEKSNGVQPTAPERTIMQVCNFKYSKFACLVKAGLRSEKTLRRWKVTKGKLRKFLQFKFGKWDVPLSAFKYSHAEDFLHYLLTKQGIIRNTAMKYLKNTKELLKIAQNQEWRPHNPWLPFKTTYRQPKRNCLTIYQIIAIFKKELIDRLDHVRNVFLFACFTGYSFTELQNLSRDAIFLGIDGRRWIKIDRQKTGNPECLPLLPIPAAILDKYANDPYCIENNRLLPIKSYSHYNGYLKEIADLCEIGIDLTTHIARHTFATTVCLDHGVPLETVSKMLGHTNIRTTQIYAKVSNRNISINMNALERNLFMPDGKIKAAEFVHLLPENFSTVMLE</sequence>
<dbReference type="InterPro" id="IPR013762">
    <property type="entry name" value="Integrase-like_cat_sf"/>
</dbReference>
<dbReference type="EMBL" id="CP051204">
    <property type="protein sequence ID" value="QJB38775.1"/>
    <property type="molecule type" value="Genomic_DNA"/>
</dbReference>
<dbReference type="Pfam" id="PF00589">
    <property type="entry name" value="Phage_integrase"/>
    <property type="match status" value="1"/>
</dbReference>
<organism evidence="5 6">
    <name type="scientific">Chitinophaga oryzae</name>
    <dbReference type="NCBI Taxonomy" id="2725414"/>
    <lineage>
        <taxon>Bacteria</taxon>
        <taxon>Pseudomonadati</taxon>
        <taxon>Bacteroidota</taxon>
        <taxon>Chitinophagia</taxon>
        <taxon>Chitinophagales</taxon>
        <taxon>Chitinophagaceae</taxon>
        <taxon>Chitinophaga</taxon>
    </lineage>
</organism>
<gene>
    <name evidence="5" type="ORF">HF324_13230</name>
</gene>
<dbReference type="RefSeq" id="WP_168860845.1">
    <property type="nucleotide sequence ID" value="NZ_CP051204.2"/>
</dbReference>
<dbReference type="InterPro" id="IPR002104">
    <property type="entry name" value="Integrase_catalytic"/>
</dbReference>
<dbReference type="PANTHER" id="PTHR30349:SF64">
    <property type="entry name" value="PROPHAGE INTEGRASE INTD-RELATED"/>
    <property type="match status" value="1"/>
</dbReference>
<evidence type="ECO:0000259" key="4">
    <source>
        <dbReference type="PROSITE" id="PS51898"/>
    </source>
</evidence>
<dbReference type="CDD" id="cd01185">
    <property type="entry name" value="INTN1_C_like"/>
    <property type="match status" value="1"/>
</dbReference>
<dbReference type="InterPro" id="IPR035386">
    <property type="entry name" value="Arm-DNA-bind_5"/>
</dbReference>
<reference evidence="6" key="1">
    <citation type="submission" date="2020-04" db="EMBL/GenBank/DDBJ databases">
        <authorList>
            <person name="Kittiwongwattana C."/>
        </authorList>
    </citation>
    <scope>NUCLEOTIDE SEQUENCE [LARGE SCALE GENOMIC DNA]</scope>
    <source>
        <strain evidence="6">1303</strain>
    </source>
</reference>
<dbReference type="InterPro" id="IPR050090">
    <property type="entry name" value="Tyrosine_recombinase_XerCD"/>
</dbReference>
<dbReference type="InterPro" id="IPR025269">
    <property type="entry name" value="SAM-like_dom"/>
</dbReference>
<dbReference type="Pfam" id="PF17293">
    <property type="entry name" value="Arm-DNA-bind_5"/>
    <property type="match status" value="1"/>
</dbReference>
<dbReference type="SUPFAM" id="SSF56349">
    <property type="entry name" value="DNA breaking-rejoining enzymes"/>
    <property type="match status" value="1"/>
</dbReference>
<comment type="similarity">
    <text evidence="1">Belongs to the 'phage' integrase family.</text>
</comment>
<dbReference type="Gene3D" id="1.10.443.10">
    <property type="entry name" value="Intergrase catalytic core"/>
    <property type="match status" value="1"/>
</dbReference>
<dbReference type="InterPro" id="IPR010998">
    <property type="entry name" value="Integrase_recombinase_N"/>
</dbReference>
<protein>
    <submittedName>
        <fullName evidence="5">Site-specific integrase</fullName>
    </submittedName>
</protein>
<reference evidence="5 6" key="2">
    <citation type="submission" date="2020-09" db="EMBL/GenBank/DDBJ databases">
        <authorList>
            <person name="Kittiwongwattana C."/>
        </authorList>
    </citation>
    <scope>NUCLEOTIDE SEQUENCE [LARGE SCALE GENOMIC DNA]</scope>
    <source>
        <strain evidence="5 6">1303</strain>
    </source>
</reference>
<feature type="domain" description="Tyr recombinase" evidence="4">
    <location>
        <begin position="237"/>
        <end position="413"/>
    </location>
</feature>
<evidence type="ECO:0000313" key="6">
    <source>
        <dbReference type="Proteomes" id="UP000503144"/>
    </source>
</evidence>
<dbReference type="Proteomes" id="UP000503144">
    <property type="component" value="Chromosome"/>
</dbReference>
<evidence type="ECO:0000313" key="5">
    <source>
        <dbReference type="EMBL" id="QJB38775.1"/>
    </source>
</evidence>
<accession>A0ABX6LF89</accession>
<dbReference type="Gene3D" id="1.10.150.130">
    <property type="match status" value="1"/>
</dbReference>
<evidence type="ECO:0000256" key="1">
    <source>
        <dbReference type="ARBA" id="ARBA00008857"/>
    </source>
</evidence>
<name>A0ABX6LF89_9BACT</name>
<dbReference type="Pfam" id="PF13102">
    <property type="entry name" value="Phage_int_SAM_5"/>
    <property type="match status" value="1"/>
</dbReference>
<keyword evidence="2" id="KW-0238">DNA-binding</keyword>
<proteinExistence type="inferred from homology"/>
<keyword evidence="3" id="KW-0233">DNA recombination</keyword>
<dbReference type="PANTHER" id="PTHR30349">
    <property type="entry name" value="PHAGE INTEGRASE-RELATED"/>
    <property type="match status" value="1"/>
</dbReference>
<evidence type="ECO:0000256" key="3">
    <source>
        <dbReference type="ARBA" id="ARBA00023172"/>
    </source>
</evidence>
<keyword evidence="6" id="KW-1185">Reference proteome</keyword>
<dbReference type="PROSITE" id="PS51898">
    <property type="entry name" value="TYR_RECOMBINASE"/>
    <property type="match status" value="1"/>
</dbReference>